<dbReference type="CDD" id="cd06223">
    <property type="entry name" value="PRTases_typeI"/>
    <property type="match status" value="1"/>
</dbReference>
<sequence length="176" mass="19854">MEARLQEAKDSIRDVVDFPKEGIVFKDITTMLKSEKHLNTLVETLYQQYKGKGITKVVGLESRGFILGTVLAYKLGAGFVPVRKPGKLPAPTYSEKYSLEYGEDEIFIHQDALTADDVVLLHDDLLATGGTAKASIDLLNRFHLKNVFVNFLVELDFLKGRNKLNTKYEVDSLFHF</sequence>
<evidence type="ECO:0000256" key="9">
    <source>
        <dbReference type="ARBA" id="ARBA00022679"/>
    </source>
</evidence>
<comment type="subunit">
    <text evidence="11">Homodimer.</text>
</comment>
<dbReference type="GO" id="GO:0016208">
    <property type="term" value="F:AMP binding"/>
    <property type="evidence" value="ECO:0007669"/>
    <property type="project" value="TreeGrafter"/>
</dbReference>
<dbReference type="InterPro" id="IPR029057">
    <property type="entry name" value="PRTase-like"/>
</dbReference>
<comment type="catalytic activity">
    <reaction evidence="1 11">
        <text>AMP + diphosphate = 5-phospho-alpha-D-ribose 1-diphosphate + adenine</text>
        <dbReference type="Rhea" id="RHEA:16609"/>
        <dbReference type="ChEBI" id="CHEBI:16708"/>
        <dbReference type="ChEBI" id="CHEBI:33019"/>
        <dbReference type="ChEBI" id="CHEBI:58017"/>
        <dbReference type="ChEBI" id="CHEBI:456215"/>
        <dbReference type="EC" id="2.4.2.7"/>
    </reaction>
</comment>
<dbReference type="HAMAP" id="MF_00004">
    <property type="entry name" value="Aden_phosphoribosyltr"/>
    <property type="match status" value="1"/>
</dbReference>
<evidence type="ECO:0000256" key="2">
    <source>
        <dbReference type="ARBA" id="ARBA00003968"/>
    </source>
</evidence>
<comment type="similarity">
    <text evidence="5 11">Belongs to the purine/pyrimidine phosphoribosyltransferase family.</text>
</comment>
<evidence type="ECO:0000256" key="3">
    <source>
        <dbReference type="ARBA" id="ARBA00004496"/>
    </source>
</evidence>
<evidence type="ECO:0000256" key="8">
    <source>
        <dbReference type="ARBA" id="ARBA00022676"/>
    </source>
</evidence>
<dbReference type="Gene3D" id="3.40.50.2020">
    <property type="match status" value="1"/>
</dbReference>
<evidence type="ECO:0000256" key="4">
    <source>
        <dbReference type="ARBA" id="ARBA00004659"/>
    </source>
</evidence>
<evidence type="ECO:0000256" key="11">
    <source>
        <dbReference type="HAMAP-Rule" id="MF_00004"/>
    </source>
</evidence>
<dbReference type="GO" id="GO:0006166">
    <property type="term" value="P:purine ribonucleoside salvage"/>
    <property type="evidence" value="ECO:0007669"/>
    <property type="project" value="UniProtKB-UniRule"/>
</dbReference>
<dbReference type="GO" id="GO:0005737">
    <property type="term" value="C:cytoplasm"/>
    <property type="evidence" value="ECO:0007669"/>
    <property type="project" value="UniProtKB-SubCell"/>
</dbReference>
<dbReference type="GO" id="GO:0006168">
    <property type="term" value="P:adenine salvage"/>
    <property type="evidence" value="ECO:0007669"/>
    <property type="project" value="InterPro"/>
</dbReference>
<keyword evidence="10 11" id="KW-0660">Purine salvage</keyword>
<dbReference type="PANTHER" id="PTHR32315">
    <property type="entry name" value="ADENINE PHOSPHORIBOSYLTRANSFERASE"/>
    <property type="match status" value="1"/>
</dbReference>
<dbReference type="EC" id="2.4.2.7" evidence="6 11"/>
<evidence type="ECO:0000259" key="12">
    <source>
        <dbReference type="Pfam" id="PF00156"/>
    </source>
</evidence>
<feature type="domain" description="Phosphoribosyltransferase" evidence="12">
    <location>
        <begin position="28"/>
        <end position="147"/>
    </location>
</feature>
<evidence type="ECO:0000313" key="14">
    <source>
        <dbReference type="Proteomes" id="UP000282985"/>
    </source>
</evidence>
<dbReference type="SUPFAM" id="SSF53271">
    <property type="entry name" value="PRTase-like"/>
    <property type="match status" value="1"/>
</dbReference>
<evidence type="ECO:0000313" key="13">
    <source>
        <dbReference type="EMBL" id="RUT78103.1"/>
    </source>
</evidence>
<comment type="pathway">
    <text evidence="4 11">Purine metabolism; AMP biosynthesis via salvage pathway; AMP from adenine: step 1/1.</text>
</comment>
<reference evidence="13 14" key="1">
    <citation type="submission" date="2018-11" db="EMBL/GenBank/DDBJ databases">
        <title>Parancylomarina longa gen. nov., sp. nov., isolated from sediments of southern Okinawa.</title>
        <authorList>
            <person name="Fu T."/>
        </authorList>
    </citation>
    <scope>NUCLEOTIDE SEQUENCE [LARGE SCALE GENOMIC DNA]</scope>
    <source>
        <strain evidence="13 14">T3-2 S1-C</strain>
    </source>
</reference>
<dbReference type="InterPro" id="IPR050054">
    <property type="entry name" value="UPRTase/APRTase"/>
</dbReference>
<dbReference type="GO" id="GO:0002055">
    <property type="term" value="F:adenine binding"/>
    <property type="evidence" value="ECO:0007669"/>
    <property type="project" value="TreeGrafter"/>
</dbReference>
<dbReference type="NCBIfam" id="TIGR01090">
    <property type="entry name" value="apt"/>
    <property type="match status" value="1"/>
</dbReference>
<keyword evidence="9 11" id="KW-0808">Transferase</keyword>
<accession>A0A434AUG0</accession>
<comment type="function">
    <text evidence="2 11">Catalyzes a salvage reaction resulting in the formation of AMP, that is energically less costly than de novo synthesis.</text>
</comment>
<keyword evidence="7 11" id="KW-0963">Cytoplasm</keyword>
<keyword evidence="14" id="KW-1185">Reference proteome</keyword>
<evidence type="ECO:0000256" key="1">
    <source>
        <dbReference type="ARBA" id="ARBA00000868"/>
    </source>
</evidence>
<dbReference type="FunFam" id="3.40.50.2020:FF:000021">
    <property type="entry name" value="Adenine phosphoribosyltransferase"/>
    <property type="match status" value="1"/>
</dbReference>
<dbReference type="OrthoDB" id="9803963at2"/>
<protein>
    <recommendedName>
        <fullName evidence="6 11">Adenine phosphoribosyltransferase</fullName>
        <shortName evidence="11">APRT</shortName>
        <ecNumber evidence="6 11">2.4.2.7</ecNumber>
    </recommendedName>
</protein>
<dbReference type="GO" id="GO:0003999">
    <property type="term" value="F:adenine phosphoribosyltransferase activity"/>
    <property type="evidence" value="ECO:0007669"/>
    <property type="project" value="UniProtKB-UniRule"/>
</dbReference>
<dbReference type="InterPro" id="IPR000836">
    <property type="entry name" value="PRTase_dom"/>
</dbReference>
<dbReference type="Pfam" id="PF00156">
    <property type="entry name" value="Pribosyltran"/>
    <property type="match status" value="1"/>
</dbReference>
<comment type="caution">
    <text evidence="13">The sequence shown here is derived from an EMBL/GenBank/DDBJ whole genome shotgun (WGS) entry which is preliminary data.</text>
</comment>
<evidence type="ECO:0000256" key="6">
    <source>
        <dbReference type="ARBA" id="ARBA00011893"/>
    </source>
</evidence>
<dbReference type="UniPathway" id="UPA00588">
    <property type="reaction ID" value="UER00646"/>
</dbReference>
<dbReference type="GO" id="GO:0044209">
    <property type="term" value="P:AMP salvage"/>
    <property type="evidence" value="ECO:0007669"/>
    <property type="project" value="UniProtKB-UniRule"/>
</dbReference>
<evidence type="ECO:0000256" key="5">
    <source>
        <dbReference type="ARBA" id="ARBA00008391"/>
    </source>
</evidence>
<proteinExistence type="inferred from homology"/>
<name>A0A434AUG0_9BACT</name>
<gene>
    <name evidence="11" type="primary">apt</name>
    <name evidence="13" type="ORF">DLK05_09660</name>
</gene>
<dbReference type="RefSeq" id="WP_127343770.1">
    <property type="nucleotide sequence ID" value="NZ_RJJX01000011.1"/>
</dbReference>
<dbReference type="NCBIfam" id="NF002634">
    <property type="entry name" value="PRK02304.1-3"/>
    <property type="match status" value="1"/>
</dbReference>
<dbReference type="EMBL" id="RJJX01000011">
    <property type="protein sequence ID" value="RUT78103.1"/>
    <property type="molecule type" value="Genomic_DNA"/>
</dbReference>
<keyword evidence="8 11" id="KW-0328">Glycosyltransferase</keyword>
<evidence type="ECO:0000256" key="7">
    <source>
        <dbReference type="ARBA" id="ARBA00022490"/>
    </source>
</evidence>
<dbReference type="PANTHER" id="PTHR32315:SF3">
    <property type="entry name" value="ADENINE PHOSPHORIBOSYLTRANSFERASE"/>
    <property type="match status" value="1"/>
</dbReference>
<organism evidence="13 14">
    <name type="scientific">Ancylomarina longa</name>
    <dbReference type="NCBI Taxonomy" id="2487017"/>
    <lineage>
        <taxon>Bacteria</taxon>
        <taxon>Pseudomonadati</taxon>
        <taxon>Bacteroidota</taxon>
        <taxon>Bacteroidia</taxon>
        <taxon>Marinilabiliales</taxon>
        <taxon>Marinifilaceae</taxon>
        <taxon>Ancylomarina</taxon>
    </lineage>
</organism>
<comment type="subcellular location">
    <subcellularLocation>
        <location evidence="3 11">Cytoplasm</location>
    </subcellularLocation>
</comment>
<dbReference type="Proteomes" id="UP000282985">
    <property type="component" value="Unassembled WGS sequence"/>
</dbReference>
<dbReference type="NCBIfam" id="NF002636">
    <property type="entry name" value="PRK02304.1-5"/>
    <property type="match status" value="1"/>
</dbReference>
<dbReference type="InterPro" id="IPR005764">
    <property type="entry name" value="Ade_phspho_trans"/>
</dbReference>
<dbReference type="AlphaFoldDB" id="A0A434AUG0"/>
<evidence type="ECO:0000256" key="10">
    <source>
        <dbReference type="ARBA" id="ARBA00022726"/>
    </source>
</evidence>